<dbReference type="Gene3D" id="2.60.40.1180">
    <property type="entry name" value="Golgi alpha-mannosidase II"/>
    <property type="match status" value="1"/>
</dbReference>
<dbReference type="GO" id="GO:0005975">
    <property type="term" value="P:carbohydrate metabolic process"/>
    <property type="evidence" value="ECO:0007669"/>
    <property type="project" value="InterPro"/>
</dbReference>
<dbReference type="PANTHER" id="PTHR43651">
    <property type="entry name" value="1,4-ALPHA-GLUCAN-BRANCHING ENZYME"/>
    <property type="match status" value="1"/>
</dbReference>
<accession>A0A1V2IH46</accession>
<dbReference type="AlphaFoldDB" id="A0A1V2IH46"/>
<dbReference type="InterPro" id="IPR014756">
    <property type="entry name" value="Ig_E-set"/>
</dbReference>
<dbReference type="SMART" id="SM00642">
    <property type="entry name" value="Aamy"/>
    <property type="match status" value="1"/>
</dbReference>
<dbReference type="RefSeq" id="WP_076814246.1">
    <property type="nucleotide sequence ID" value="NZ_MOMC01000012.1"/>
</dbReference>
<comment type="caution">
    <text evidence="3">The sequence shown here is derived from an EMBL/GenBank/DDBJ whole genome shotgun (WGS) entry which is preliminary data.</text>
</comment>
<dbReference type="Proteomes" id="UP000188929">
    <property type="component" value="Unassembled WGS sequence"/>
</dbReference>
<dbReference type="GO" id="GO:0004553">
    <property type="term" value="F:hydrolase activity, hydrolyzing O-glycosyl compounds"/>
    <property type="evidence" value="ECO:0007669"/>
    <property type="project" value="InterPro"/>
</dbReference>
<dbReference type="InterPro" id="IPR013783">
    <property type="entry name" value="Ig-like_fold"/>
</dbReference>
<dbReference type="OrthoDB" id="9800174at2"/>
<dbReference type="Pfam" id="PF02922">
    <property type="entry name" value="CBM_48"/>
    <property type="match status" value="1"/>
</dbReference>
<dbReference type="Gene3D" id="2.60.40.10">
    <property type="entry name" value="Immunoglobulins"/>
    <property type="match status" value="1"/>
</dbReference>
<feature type="region of interest" description="Disordered" evidence="1">
    <location>
        <begin position="132"/>
        <end position="173"/>
    </location>
</feature>
<feature type="domain" description="Glycosyl hydrolase family 13 catalytic" evidence="2">
    <location>
        <begin position="335"/>
        <end position="716"/>
    </location>
</feature>
<evidence type="ECO:0000313" key="4">
    <source>
        <dbReference type="Proteomes" id="UP000188929"/>
    </source>
</evidence>
<dbReference type="SUPFAM" id="SSF81296">
    <property type="entry name" value="E set domains"/>
    <property type="match status" value="1"/>
</dbReference>
<evidence type="ECO:0000259" key="2">
    <source>
        <dbReference type="SMART" id="SM00642"/>
    </source>
</evidence>
<protein>
    <submittedName>
        <fullName evidence="3">Alpha-amylase</fullName>
    </submittedName>
</protein>
<gene>
    <name evidence="3" type="ORF">BL253_05725</name>
</gene>
<dbReference type="CDD" id="cd11325">
    <property type="entry name" value="AmyAc_GTHase"/>
    <property type="match status" value="1"/>
</dbReference>
<evidence type="ECO:0000313" key="3">
    <source>
        <dbReference type="EMBL" id="ONH32239.1"/>
    </source>
</evidence>
<dbReference type="InterPro" id="IPR004193">
    <property type="entry name" value="Glyco_hydro_13_N"/>
</dbReference>
<dbReference type="SUPFAM" id="SSF51011">
    <property type="entry name" value="Glycosyl hydrolase domain"/>
    <property type="match status" value="1"/>
</dbReference>
<proteinExistence type="predicted"/>
<dbReference type="InterPro" id="IPR006047">
    <property type="entry name" value="GH13_cat_dom"/>
</dbReference>
<dbReference type="InterPro" id="IPR017853">
    <property type="entry name" value="GH"/>
</dbReference>
<name>A0A1V2IH46_9ACTN</name>
<reference evidence="4" key="1">
    <citation type="submission" date="2016-10" db="EMBL/GenBank/DDBJ databases">
        <title>Frankia sp. NRRL B-16386 Genome sequencing.</title>
        <authorList>
            <person name="Ghodhbane-Gtari F."/>
            <person name="Swanson E."/>
            <person name="Gueddou A."/>
            <person name="Hezbri K."/>
            <person name="Ktari K."/>
            <person name="Nouioui I."/>
            <person name="Morris K."/>
            <person name="Simpson S."/>
            <person name="Abebe-Akele F."/>
            <person name="Thomas K."/>
            <person name="Gtari M."/>
            <person name="Tisa L.S."/>
        </authorList>
    </citation>
    <scope>NUCLEOTIDE SEQUENCE [LARGE SCALE GENOMIC DNA]</scope>
    <source>
        <strain evidence="4">NRRL B-16386</strain>
    </source>
</reference>
<organism evidence="3 4">
    <name type="scientific">Pseudofrankia asymbiotica</name>
    <dbReference type="NCBI Taxonomy" id="1834516"/>
    <lineage>
        <taxon>Bacteria</taxon>
        <taxon>Bacillati</taxon>
        <taxon>Actinomycetota</taxon>
        <taxon>Actinomycetes</taxon>
        <taxon>Frankiales</taxon>
        <taxon>Frankiaceae</taxon>
        <taxon>Pseudofrankia</taxon>
    </lineage>
</organism>
<keyword evidence="4" id="KW-1185">Reference proteome</keyword>
<dbReference type="PANTHER" id="PTHR43651:SF11">
    <property type="entry name" value="MALTO-OLIGOSYLTREHALOSE TREHALOHYDROLASE"/>
    <property type="match status" value="1"/>
</dbReference>
<dbReference type="Pfam" id="PF00128">
    <property type="entry name" value="Alpha-amylase"/>
    <property type="match status" value="1"/>
</dbReference>
<dbReference type="STRING" id="1834516.BL253_05725"/>
<dbReference type="InterPro" id="IPR013780">
    <property type="entry name" value="Glyco_hydro_b"/>
</dbReference>
<sequence>MTRVDIEYRTGVRRRIAAGARLVGSWDADGRPSDAWASAPMTATIGPDGCMAFRARVTLDVHTPTTFRWGVWLVRDDGSQFWGIPGEVADPASTDQVLSLDLGPDVPAEMSTTFTLSSHHFLGAVPVAAPAPADDVRDDTAGDVDSENGSDSASDGASDGEGEGKGESESTGTAADAERILFRVWAPHARAVEVAFGGESGYIADDGHGEDAAIARLPMRPGPDGVWEASAAGFAGWAGRRYLYRVTREDGSVAWRTDMYSRQQCGGGDVNPRGAHYDGTAADLDGTVSCSVVVDPRPQPADFWADEFDPASPVPRRVEDLVIYELHVGALGFGETRAGTFADAVAFVDYLADLGVNAVELLPVLEFSGTRSWGYGTSHFLAVEKSAGGRDGLAGFVRACHRRGIAVLVDLVFNHYTQDAERAAWMYDTTTPSHNGYYWYEGSDADHADFPDGGYVDNLSSGYAPRYREEQVRALFVASAVALLEEFHVDGFRLDQTTSIHLYNALHADGRTAAAANVAGRKFLRELCQTLKTVAGDVILIAEDHSGRDAVTRPAPAGGLGFDARWYVDFYHHLIGDKGEGPEYARLLDTAGRDLAGPLAMGLFAGALAGSADRTVVYPESHDEAGNSEHSERNILVSVNDAPLVGETRWYAEARIRCVTALSLLAPGTPMFLMGDEVGATKAYTYNHFTEDKEDLHGLRETTGAGLFAAHRDLARLRLASSAARSRDVEILHTNDPARVIAFRRWSGPIAGETRSEELLVVVSLNNASFPSYLLRHPSLSGAPWHLRLSTDAAIYGGRGAPAAPAPALIPTADGTVDLPLPAVAALVFERTGGERTGGG</sequence>
<dbReference type="SUPFAM" id="SSF51445">
    <property type="entry name" value="(Trans)glycosidases"/>
    <property type="match status" value="1"/>
</dbReference>
<evidence type="ECO:0000256" key="1">
    <source>
        <dbReference type="SAM" id="MobiDB-lite"/>
    </source>
</evidence>
<dbReference type="Gene3D" id="3.20.20.80">
    <property type="entry name" value="Glycosidases"/>
    <property type="match status" value="1"/>
</dbReference>
<dbReference type="EMBL" id="MOMC01000012">
    <property type="protein sequence ID" value="ONH32239.1"/>
    <property type="molecule type" value="Genomic_DNA"/>
</dbReference>